<evidence type="ECO:0000313" key="2">
    <source>
        <dbReference type="EMBL" id="QGH31215.1"/>
    </source>
</evidence>
<keyword evidence="1" id="KW-0812">Transmembrane</keyword>
<keyword evidence="1" id="KW-1133">Transmembrane helix</keyword>
<feature type="transmembrane region" description="Helical" evidence="1">
    <location>
        <begin position="7"/>
        <end position="25"/>
    </location>
</feature>
<dbReference type="Proteomes" id="UP000344450">
    <property type="component" value="Chromosome"/>
</dbReference>
<sequence length="158" mass="18106">MNRKKMFYTGIAVIITVPLLVVFYIKSFTQSNEIINCKSAFSIVSGPDKLSFSVTFFIKDGSGLFTFSGNSGSNEDDMILRKYFSYTKKSRDIYVLKGLDSEVRIKPGAQTEHFTQFFPFFFTNVNEGSDFILKVIQIKEQAWLLMSTNTPYFLCEQN</sequence>
<name>A0ABX6DQX3_KLUIN</name>
<evidence type="ECO:0000256" key="1">
    <source>
        <dbReference type="SAM" id="Phobius"/>
    </source>
</evidence>
<protein>
    <recommendedName>
        <fullName evidence="4">FidL-like membrane protein</fullName>
    </recommendedName>
</protein>
<organism evidence="2 3">
    <name type="scientific">Kluyvera intermedia</name>
    <name type="common">Enterobacter intermedius</name>
    <dbReference type="NCBI Taxonomy" id="61648"/>
    <lineage>
        <taxon>Bacteria</taxon>
        <taxon>Pseudomonadati</taxon>
        <taxon>Pseudomonadota</taxon>
        <taxon>Gammaproteobacteria</taxon>
        <taxon>Enterobacterales</taxon>
        <taxon>Enterobacteriaceae</taxon>
        <taxon>Kluyvera</taxon>
    </lineage>
</organism>
<evidence type="ECO:0000313" key="3">
    <source>
        <dbReference type="Proteomes" id="UP000344450"/>
    </source>
</evidence>
<proteinExistence type="predicted"/>
<gene>
    <name evidence="2" type="ORF">GHC21_16725</name>
</gene>
<dbReference type="EMBL" id="CP045845">
    <property type="protein sequence ID" value="QGH31215.1"/>
    <property type="molecule type" value="Genomic_DNA"/>
</dbReference>
<reference evidence="2 3" key="1">
    <citation type="submission" date="2019-10" db="EMBL/GenBank/DDBJ databases">
        <title>Complete genome sequencing of drug resistant plasmids in Kluyvera intermedia.</title>
        <authorList>
            <person name="Ke C."/>
            <person name="Jian S."/>
        </authorList>
    </citation>
    <scope>NUCLEOTIDE SEQUENCE [LARGE SCALE GENOMIC DNA]</scope>
    <source>
        <strain evidence="2 3">N2-1</strain>
    </source>
</reference>
<keyword evidence="1" id="KW-0472">Membrane</keyword>
<dbReference type="GeneID" id="91974069"/>
<dbReference type="RefSeq" id="WP_153743538.1">
    <property type="nucleotide sequence ID" value="NZ_CP045843.1"/>
</dbReference>
<accession>A0ABX6DQX3</accession>
<evidence type="ECO:0008006" key="4">
    <source>
        <dbReference type="Google" id="ProtNLM"/>
    </source>
</evidence>
<keyword evidence="3" id="KW-1185">Reference proteome</keyword>